<comment type="caution">
    <text evidence="2">The sequence shown here is derived from an EMBL/GenBank/DDBJ whole genome shotgun (WGS) entry which is preliminary data.</text>
</comment>
<feature type="chain" id="PRO_5025648869" evidence="1">
    <location>
        <begin position="25"/>
        <end position="606"/>
    </location>
</feature>
<reference evidence="2" key="1">
    <citation type="submission" date="2019-11" db="EMBL/GenBank/DDBJ databases">
        <title>Burkholderia cenocepacia CF.</title>
        <authorList>
            <person name="Vianna E.F."/>
            <person name="Marques E.A."/>
            <person name="Albano R.M."/>
            <person name="Leao R.S."/>
        </authorList>
    </citation>
    <scope>NUCLEOTIDE SEQUENCE</scope>
    <source>
        <strain evidence="2">MS-2140</strain>
    </source>
</reference>
<gene>
    <name evidence="2" type="ORF">GFJ35_12930</name>
</gene>
<dbReference type="RefSeq" id="WP_163123737.1">
    <property type="nucleotide sequence ID" value="NZ_JAAEAM010000012.1"/>
</dbReference>
<keyword evidence="1" id="KW-0732">Signal</keyword>
<protein>
    <submittedName>
        <fullName evidence="2">DUF3383 family protein</fullName>
    </submittedName>
</protein>
<dbReference type="InterPro" id="IPR021808">
    <property type="entry name" value="DUF3383"/>
</dbReference>
<sequence>MSNGLPVSRRINVTLSLAALAAQGANLNAALFLGASTVIDTNERMRAYTGSNLATQVASDFGTSAPEYLAAVEYASQSPQPTQLYIGRWAKTATSGSLRGGVLSAAQQALAQWQAITNGAFNITIDGTARNVSALNFSSASNLNGVASIVQAALASYATVVWTGSQFQVTSKSSGIGAAASGTVTLTTNPAANDTVTINGTAVTFVASAPTGSQVLIGANAAATAANLQAFLAASTDANLSQCSYSTTGAVMTVTAIAVGNAGNAITLAKSSSGITLSGATLAGGIAASTVSYATAPGSGTDVSTMLGLTSAFASAPVNGISAEQPTAAVAIFLDRFANKFLGIEFADTAVTDDQHVAVAAMVEADQAHIYGITTQNPQTLDPTVTTDLASRLKALNYQYSVIQYSSASPYAISSFLGRLLTVDFNGNSTTITMDYKQEPGIVAETLSTSQANALQAKNCNVFAAYQNNTAIVQYGVTPSGIFVDSIYNAIWFKNAVQTAVYNLQYQSPTKIPQTDAGNALIAGAISSVCDQAVTNGYLAPGVWNSAGFGAIVQGQTLSKGYYVYAPPISSQSQADREARKSVSFQVAAKEAGAIGDVDIALTVNR</sequence>
<feature type="signal peptide" evidence="1">
    <location>
        <begin position="1"/>
        <end position="24"/>
    </location>
</feature>
<dbReference type="AlphaFoldDB" id="A0A6B2MDI4"/>
<accession>A0A6B2MDI4</accession>
<evidence type="ECO:0000256" key="1">
    <source>
        <dbReference type="SAM" id="SignalP"/>
    </source>
</evidence>
<dbReference type="Pfam" id="PF11863">
    <property type="entry name" value="DUF3383"/>
    <property type="match status" value="2"/>
</dbReference>
<organism evidence="2">
    <name type="scientific">Burkholderia cenocepacia</name>
    <dbReference type="NCBI Taxonomy" id="95486"/>
    <lineage>
        <taxon>Bacteria</taxon>
        <taxon>Pseudomonadati</taxon>
        <taxon>Pseudomonadota</taxon>
        <taxon>Betaproteobacteria</taxon>
        <taxon>Burkholderiales</taxon>
        <taxon>Burkholderiaceae</taxon>
        <taxon>Burkholderia</taxon>
        <taxon>Burkholderia cepacia complex</taxon>
    </lineage>
</organism>
<evidence type="ECO:0000313" key="2">
    <source>
        <dbReference type="EMBL" id="NDV72981.1"/>
    </source>
</evidence>
<dbReference type="EMBL" id="JAAEAM010000012">
    <property type="protein sequence ID" value="NDV72981.1"/>
    <property type="molecule type" value="Genomic_DNA"/>
</dbReference>
<name>A0A6B2MDI4_9BURK</name>
<proteinExistence type="predicted"/>